<gene>
    <name evidence="2" type="ORF">GCM10007231_32750</name>
</gene>
<sequence length="59" mass="6446">MRTWKKKSNASSPKMATTVRPHTSGLTDMYFSWIEVGEGDEGFAVHGVTPWASSVSCVV</sequence>
<organism evidence="2 3">
    <name type="scientific">Nocardioides daphniae</name>
    <dbReference type="NCBI Taxonomy" id="402297"/>
    <lineage>
        <taxon>Bacteria</taxon>
        <taxon>Bacillati</taxon>
        <taxon>Actinomycetota</taxon>
        <taxon>Actinomycetes</taxon>
        <taxon>Propionibacteriales</taxon>
        <taxon>Nocardioidaceae</taxon>
        <taxon>Nocardioides</taxon>
    </lineage>
</organism>
<proteinExistence type="predicted"/>
<evidence type="ECO:0000313" key="3">
    <source>
        <dbReference type="Proteomes" id="UP000630594"/>
    </source>
</evidence>
<evidence type="ECO:0000256" key="1">
    <source>
        <dbReference type="SAM" id="MobiDB-lite"/>
    </source>
</evidence>
<accession>A0ABQ1QK00</accession>
<comment type="caution">
    <text evidence="2">The sequence shown here is derived from an EMBL/GenBank/DDBJ whole genome shotgun (WGS) entry which is preliminary data.</text>
</comment>
<evidence type="ECO:0000313" key="2">
    <source>
        <dbReference type="EMBL" id="GGD30721.1"/>
    </source>
</evidence>
<feature type="region of interest" description="Disordered" evidence="1">
    <location>
        <begin position="1"/>
        <end position="21"/>
    </location>
</feature>
<dbReference type="EMBL" id="BMCK01000006">
    <property type="protein sequence ID" value="GGD30721.1"/>
    <property type="molecule type" value="Genomic_DNA"/>
</dbReference>
<protein>
    <submittedName>
        <fullName evidence="2">Uncharacterized protein</fullName>
    </submittedName>
</protein>
<name>A0ABQ1QK00_9ACTN</name>
<keyword evidence="3" id="KW-1185">Reference proteome</keyword>
<reference evidence="3" key="1">
    <citation type="journal article" date="2019" name="Int. J. Syst. Evol. Microbiol.">
        <title>The Global Catalogue of Microorganisms (GCM) 10K type strain sequencing project: providing services to taxonomists for standard genome sequencing and annotation.</title>
        <authorList>
            <consortium name="The Broad Institute Genomics Platform"/>
            <consortium name="The Broad Institute Genome Sequencing Center for Infectious Disease"/>
            <person name="Wu L."/>
            <person name="Ma J."/>
        </authorList>
    </citation>
    <scope>NUCLEOTIDE SEQUENCE [LARGE SCALE GENOMIC DNA]</scope>
    <source>
        <strain evidence="3">CCM 7403</strain>
    </source>
</reference>
<feature type="compositionally biased region" description="Polar residues" evidence="1">
    <location>
        <begin position="9"/>
        <end position="21"/>
    </location>
</feature>
<dbReference type="Proteomes" id="UP000630594">
    <property type="component" value="Unassembled WGS sequence"/>
</dbReference>